<evidence type="ECO:0000259" key="6">
    <source>
        <dbReference type="PROSITE" id="PS50865"/>
    </source>
</evidence>
<organism evidence="7">
    <name type="scientific">Chlamydomonas leiostraca</name>
    <dbReference type="NCBI Taxonomy" id="1034604"/>
    <lineage>
        <taxon>Eukaryota</taxon>
        <taxon>Viridiplantae</taxon>
        <taxon>Chlorophyta</taxon>
        <taxon>core chlorophytes</taxon>
        <taxon>Chlorophyceae</taxon>
        <taxon>CS clade</taxon>
        <taxon>Chlamydomonadales</taxon>
        <taxon>Chlamydomonadaceae</taxon>
        <taxon>Chlamydomonas</taxon>
    </lineage>
</organism>
<dbReference type="Gene3D" id="6.10.140.2220">
    <property type="match status" value="1"/>
</dbReference>
<gene>
    <name evidence="7" type="ORF">CLEI1391_LOCUS1841</name>
</gene>
<evidence type="ECO:0000256" key="3">
    <source>
        <dbReference type="ARBA" id="ARBA00022833"/>
    </source>
</evidence>
<keyword evidence="2 4" id="KW-0863">Zinc-finger</keyword>
<accession>A0A7S0R3V4</accession>
<protein>
    <recommendedName>
        <fullName evidence="6">MYND-type domain-containing protein</fullName>
    </recommendedName>
</protein>
<feature type="compositionally biased region" description="Low complexity" evidence="5">
    <location>
        <begin position="155"/>
        <end position="165"/>
    </location>
</feature>
<evidence type="ECO:0000256" key="5">
    <source>
        <dbReference type="SAM" id="MobiDB-lite"/>
    </source>
</evidence>
<proteinExistence type="predicted"/>
<evidence type="ECO:0000256" key="4">
    <source>
        <dbReference type="PROSITE-ProRule" id="PRU00134"/>
    </source>
</evidence>
<reference evidence="7" key="1">
    <citation type="submission" date="2021-01" db="EMBL/GenBank/DDBJ databases">
        <authorList>
            <person name="Corre E."/>
            <person name="Pelletier E."/>
            <person name="Niang G."/>
            <person name="Scheremetjew M."/>
            <person name="Finn R."/>
            <person name="Kale V."/>
            <person name="Holt S."/>
            <person name="Cochrane G."/>
            <person name="Meng A."/>
            <person name="Brown T."/>
            <person name="Cohen L."/>
        </authorList>
    </citation>
    <scope>NUCLEOTIDE SEQUENCE</scope>
    <source>
        <strain evidence="7">SAG 11-49</strain>
    </source>
</reference>
<dbReference type="PROSITE" id="PS01360">
    <property type="entry name" value="ZF_MYND_1"/>
    <property type="match status" value="1"/>
</dbReference>
<evidence type="ECO:0000256" key="1">
    <source>
        <dbReference type="ARBA" id="ARBA00022723"/>
    </source>
</evidence>
<dbReference type="EMBL" id="HBFB01003521">
    <property type="protein sequence ID" value="CAD8666229.1"/>
    <property type="molecule type" value="Transcribed_RNA"/>
</dbReference>
<dbReference type="AlphaFoldDB" id="A0A7S0R3V4"/>
<evidence type="ECO:0000313" key="7">
    <source>
        <dbReference type="EMBL" id="CAD8666229.1"/>
    </source>
</evidence>
<dbReference type="SUPFAM" id="SSF144232">
    <property type="entry name" value="HIT/MYND zinc finger-like"/>
    <property type="match status" value="1"/>
</dbReference>
<feature type="region of interest" description="Disordered" evidence="5">
    <location>
        <begin position="146"/>
        <end position="165"/>
    </location>
</feature>
<dbReference type="Pfam" id="PF01753">
    <property type="entry name" value="zf-MYND"/>
    <property type="match status" value="1"/>
</dbReference>
<sequence length="218" mass="22761">MSIHGHCSAVLQGCSMDGAHVGINAGEDIASADIRYEGCWIGPPGQTWVPSSQQMFPSEGWAQLQQAVRGVKVQVSNPAASAGAALGRAPQAQQLISAYTSGRSTEYVGSGPVLRDLLSSLTPEQMGMMTPEMAMQTMQALALTAGQGAAGGQPGASTTSGSTKQTSGRASCAACGAQPDKLQQCARCKVVKYCGRDCQTRDWPNHKLMCRQLAARQT</sequence>
<name>A0A7S0R3V4_9CHLO</name>
<dbReference type="InterPro" id="IPR002893">
    <property type="entry name" value="Znf_MYND"/>
</dbReference>
<dbReference type="PROSITE" id="PS50865">
    <property type="entry name" value="ZF_MYND_2"/>
    <property type="match status" value="1"/>
</dbReference>
<dbReference type="GO" id="GO:0008270">
    <property type="term" value="F:zinc ion binding"/>
    <property type="evidence" value="ECO:0007669"/>
    <property type="project" value="UniProtKB-KW"/>
</dbReference>
<feature type="domain" description="MYND-type" evidence="6">
    <location>
        <begin position="172"/>
        <end position="210"/>
    </location>
</feature>
<evidence type="ECO:0000256" key="2">
    <source>
        <dbReference type="ARBA" id="ARBA00022771"/>
    </source>
</evidence>
<keyword evidence="3" id="KW-0862">Zinc</keyword>
<keyword evidence="1" id="KW-0479">Metal-binding</keyword>